<sequence>MAIVLTSTDAAIVLASEVAEVPTGSGSIPTVSPPADEVPTGSDVVSTAGLIFATATVGTPYTRRKGKEVMVESKTLKKQKVQEKIDAQVARELEEKLEREGQRMSEQIARDAKVARIHVKEELQSMINRLDRSNETVAKYLQE</sequence>
<evidence type="ECO:0000256" key="2">
    <source>
        <dbReference type="SAM" id="MobiDB-lite"/>
    </source>
</evidence>
<accession>A0A699U2C6</accession>
<organism evidence="3">
    <name type="scientific">Tanacetum cinerariifolium</name>
    <name type="common">Dalmatian daisy</name>
    <name type="synonym">Chrysanthemum cinerariifolium</name>
    <dbReference type="NCBI Taxonomy" id="118510"/>
    <lineage>
        <taxon>Eukaryota</taxon>
        <taxon>Viridiplantae</taxon>
        <taxon>Streptophyta</taxon>
        <taxon>Embryophyta</taxon>
        <taxon>Tracheophyta</taxon>
        <taxon>Spermatophyta</taxon>
        <taxon>Magnoliopsida</taxon>
        <taxon>eudicotyledons</taxon>
        <taxon>Gunneridae</taxon>
        <taxon>Pentapetalae</taxon>
        <taxon>asterids</taxon>
        <taxon>campanulids</taxon>
        <taxon>Asterales</taxon>
        <taxon>Asteraceae</taxon>
        <taxon>Asteroideae</taxon>
        <taxon>Anthemideae</taxon>
        <taxon>Anthemidinae</taxon>
        <taxon>Tanacetum</taxon>
    </lineage>
</organism>
<dbReference type="EMBL" id="BKCJ011291404">
    <property type="protein sequence ID" value="GFD16163.1"/>
    <property type="molecule type" value="Genomic_DNA"/>
</dbReference>
<protein>
    <submittedName>
        <fullName evidence="3">Uncharacterized protein</fullName>
    </submittedName>
</protein>
<comment type="caution">
    <text evidence="3">The sequence shown here is derived from an EMBL/GenBank/DDBJ whole genome shotgun (WGS) entry which is preliminary data.</text>
</comment>
<feature type="region of interest" description="Disordered" evidence="2">
    <location>
        <begin position="23"/>
        <end position="42"/>
    </location>
</feature>
<evidence type="ECO:0000313" key="3">
    <source>
        <dbReference type="EMBL" id="GFD16163.1"/>
    </source>
</evidence>
<feature type="coiled-coil region" evidence="1">
    <location>
        <begin position="87"/>
        <end position="143"/>
    </location>
</feature>
<gene>
    <name evidence="3" type="ORF">Tci_888132</name>
</gene>
<proteinExistence type="predicted"/>
<reference evidence="3" key="1">
    <citation type="journal article" date="2019" name="Sci. Rep.">
        <title>Draft genome of Tanacetum cinerariifolium, the natural source of mosquito coil.</title>
        <authorList>
            <person name="Yamashiro T."/>
            <person name="Shiraishi A."/>
            <person name="Satake H."/>
            <person name="Nakayama K."/>
        </authorList>
    </citation>
    <scope>NUCLEOTIDE SEQUENCE</scope>
</reference>
<dbReference type="AlphaFoldDB" id="A0A699U2C6"/>
<name>A0A699U2C6_TANCI</name>
<keyword evidence="1" id="KW-0175">Coiled coil</keyword>
<evidence type="ECO:0000256" key="1">
    <source>
        <dbReference type="SAM" id="Coils"/>
    </source>
</evidence>